<sequence length="161" mass="18694">MRIFIEEQRFTQNWLIVLLGSSAIFPIIMVTNAFFKNKIELLEYISIISTILIAIGIIFLFKLKTRIDDIGIHYQFFPFHLKRKTILWKTIKQAKTRKYNALSEYGGWGLKGTWLWKRKNGIAINVKGNIGIQLILVNGEKILIGTQKKHEANSVIANYLR</sequence>
<dbReference type="RefSeq" id="WP_345005515.1">
    <property type="nucleotide sequence ID" value="NZ_BAABCY010000040.1"/>
</dbReference>
<proteinExistence type="predicted"/>
<reference evidence="3" key="1">
    <citation type="journal article" date="2019" name="Int. J. Syst. Evol. Microbiol.">
        <title>The Global Catalogue of Microorganisms (GCM) 10K type strain sequencing project: providing services to taxonomists for standard genome sequencing and annotation.</title>
        <authorList>
            <consortium name="The Broad Institute Genomics Platform"/>
            <consortium name="The Broad Institute Genome Sequencing Center for Infectious Disease"/>
            <person name="Wu L."/>
            <person name="Ma J."/>
        </authorList>
    </citation>
    <scope>NUCLEOTIDE SEQUENCE [LARGE SCALE GENOMIC DNA]</scope>
    <source>
        <strain evidence="3">JCM 17111</strain>
    </source>
</reference>
<keyword evidence="1" id="KW-1133">Transmembrane helix</keyword>
<comment type="caution">
    <text evidence="2">The sequence shown here is derived from an EMBL/GenBank/DDBJ whole genome shotgun (WGS) entry which is preliminary data.</text>
</comment>
<feature type="transmembrane region" description="Helical" evidence="1">
    <location>
        <begin position="41"/>
        <end position="61"/>
    </location>
</feature>
<name>A0ABP6XIR7_9FLAO</name>
<keyword evidence="1" id="KW-0472">Membrane</keyword>
<accession>A0ABP6XIR7</accession>
<organism evidence="2 3">
    <name type="scientific">Snuella lapsa</name>
    <dbReference type="NCBI Taxonomy" id="870481"/>
    <lineage>
        <taxon>Bacteria</taxon>
        <taxon>Pseudomonadati</taxon>
        <taxon>Bacteroidota</taxon>
        <taxon>Flavobacteriia</taxon>
        <taxon>Flavobacteriales</taxon>
        <taxon>Flavobacteriaceae</taxon>
        <taxon>Snuella</taxon>
    </lineage>
</organism>
<keyword evidence="3" id="KW-1185">Reference proteome</keyword>
<gene>
    <name evidence="2" type="ORF">GCM10022395_17050</name>
</gene>
<dbReference type="EMBL" id="BAABCY010000040">
    <property type="protein sequence ID" value="GAA3567545.1"/>
    <property type="molecule type" value="Genomic_DNA"/>
</dbReference>
<keyword evidence="1" id="KW-0812">Transmembrane</keyword>
<evidence type="ECO:0000313" key="2">
    <source>
        <dbReference type="EMBL" id="GAA3567545.1"/>
    </source>
</evidence>
<protein>
    <submittedName>
        <fullName evidence="2">Uncharacterized protein</fullName>
    </submittedName>
</protein>
<evidence type="ECO:0000256" key="1">
    <source>
        <dbReference type="SAM" id="Phobius"/>
    </source>
</evidence>
<feature type="transmembrane region" description="Helical" evidence="1">
    <location>
        <begin position="12"/>
        <end position="35"/>
    </location>
</feature>
<dbReference type="Proteomes" id="UP001500954">
    <property type="component" value="Unassembled WGS sequence"/>
</dbReference>
<evidence type="ECO:0000313" key="3">
    <source>
        <dbReference type="Proteomes" id="UP001500954"/>
    </source>
</evidence>